<keyword evidence="1" id="KW-1133">Transmembrane helix</keyword>
<protein>
    <submittedName>
        <fullName evidence="2">Uncharacterized protein</fullName>
    </submittedName>
</protein>
<dbReference type="OrthoDB" id="7031260at2"/>
<evidence type="ECO:0000313" key="2">
    <source>
        <dbReference type="EMBL" id="VVN49859.1"/>
    </source>
</evidence>
<keyword evidence="1" id="KW-0812">Transmembrane</keyword>
<feature type="transmembrane region" description="Helical" evidence="1">
    <location>
        <begin position="133"/>
        <end position="154"/>
    </location>
</feature>
<accession>A0A5E6YB52</accession>
<proteinExistence type="predicted"/>
<feature type="transmembrane region" description="Helical" evidence="1">
    <location>
        <begin position="12"/>
        <end position="31"/>
    </location>
</feature>
<organism evidence="2 3">
    <name type="scientific">Pseudomonas fluorescens</name>
    <dbReference type="NCBI Taxonomy" id="294"/>
    <lineage>
        <taxon>Bacteria</taxon>
        <taxon>Pseudomonadati</taxon>
        <taxon>Pseudomonadota</taxon>
        <taxon>Gammaproteobacteria</taxon>
        <taxon>Pseudomonadales</taxon>
        <taxon>Pseudomonadaceae</taxon>
        <taxon>Pseudomonas</taxon>
    </lineage>
</organism>
<keyword evidence="1" id="KW-0472">Membrane</keyword>
<evidence type="ECO:0000256" key="1">
    <source>
        <dbReference type="SAM" id="Phobius"/>
    </source>
</evidence>
<feature type="transmembrane region" description="Helical" evidence="1">
    <location>
        <begin position="37"/>
        <end position="55"/>
    </location>
</feature>
<sequence length="231" mass="26741">MTETRSVAENFFIQLIAHIWTWFENLVYLFWNGLGWPHTALMIFIVGICCFRTELKDVISRIKSVGASGFEVRAKSQKAQGVAPDLNVAQSDDVESSYTFGLMLEAVDKDLSNVPEHNLVEALRRVSAYWRMVYVFENIYSFIFGGQLSLLWMLNQLGDNGMSMTEVEREWLAYKERFKPSLDAWEIGPFLQFLYLNELAKERDGVLKVTTKGREFLVWMTKTGRPSVRPW</sequence>
<dbReference type="Proteomes" id="UP000326437">
    <property type="component" value="Unassembled WGS sequence"/>
</dbReference>
<gene>
    <name evidence="2" type="ORF">PS685_00108</name>
</gene>
<name>A0A5E6YB52_PSEFL</name>
<dbReference type="RefSeq" id="WP_150628000.1">
    <property type="nucleotide sequence ID" value="NZ_CABVHO010000001.1"/>
</dbReference>
<reference evidence="2 3" key="1">
    <citation type="submission" date="2019-09" db="EMBL/GenBank/DDBJ databases">
        <authorList>
            <person name="Chandra G."/>
            <person name="Truman W A."/>
        </authorList>
    </citation>
    <scope>NUCLEOTIDE SEQUENCE [LARGE SCALE GENOMIC DNA]</scope>
    <source>
        <strain evidence="2">PS685</strain>
    </source>
</reference>
<evidence type="ECO:0000313" key="3">
    <source>
        <dbReference type="Proteomes" id="UP000326437"/>
    </source>
</evidence>
<dbReference type="EMBL" id="CABVHO010000001">
    <property type="protein sequence ID" value="VVN49859.1"/>
    <property type="molecule type" value="Genomic_DNA"/>
</dbReference>
<dbReference type="AlphaFoldDB" id="A0A5E6YB52"/>